<gene>
    <name evidence="2" type="ORF">KUF71_009543</name>
</gene>
<evidence type="ECO:0000256" key="1">
    <source>
        <dbReference type="SAM" id="MobiDB-lite"/>
    </source>
</evidence>
<dbReference type="EMBL" id="JAHWGI010000990">
    <property type="protein sequence ID" value="KAK3920256.1"/>
    <property type="molecule type" value="Genomic_DNA"/>
</dbReference>
<protein>
    <submittedName>
        <fullName evidence="2">Formin-like protein</fullName>
    </submittedName>
</protein>
<sequence>MRHGAAGASRDVRCSDSRVGFGYRFGPFADFQVLLELGPQSETQPIGGQTTPSSKRQVVPDALDEDPGRRPDIQLLDVPAPAKDAAVEEVLDVPDPAPPSSNSRSARSGPAGVVPGANRVGRAPSPAPPPPAASDWLSRWRSGLGLAVPPPPPPPAARVYDPAPRAAPTRTASSRTVRQNAGTGYGYQPQRRAPSAESRWDAMRRLRSLYWAGQQG</sequence>
<feature type="compositionally biased region" description="Low complexity" evidence="1">
    <location>
        <begin position="157"/>
        <end position="176"/>
    </location>
</feature>
<evidence type="ECO:0000313" key="3">
    <source>
        <dbReference type="Proteomes" id="UP001219518"/>
    </source>
</evidence>
<reference evidence="2" key="2">
    <citation type="journal article" date="2023" name="BMC Genomics">
        <title>Pest status, molecular evolution, and epigenetic factors derived from the genome assembly of Frankliniella fusca, a thysanopteran phytovirus vector.</title>
        <authorList>
            <person name="Catto M.A."/>
            <person name="Labadie P.E."/>
            <person name="Jacobson A.L."/>
            <person name="Kennedy G.G."/>
            <person name="Srinivasan R."/>
            <person name="Hunt B.G."/>
        </authorList>
    </citation>
    <scope>NUCLEOTIDE SEQUENCE</scope>
    <source>
        <strain evidence="2">PL_HMW_Pooled</strain>
    </source>
</reference>
<keyword evidence="3" id="KW-1185">Reference proteome</keyword>
<organism evidence="2 3">
    <name type="scientific">Frankliniella fusca</name>
    <dbReference type="NCBI Taxonomy" id="407009"/>
    <lineage>
        <taxon>Eukaryota</taxon>
        <taxon>Metazoa</taxon>
        <taxon>Ecdysozoa</taxon>
        <taxon>Arthropoda</taxon>
        <taxon>Hexapoda</taxon>
        <taxon>Insecta</taxon>
        <taxon>Pterygota</taxon>
        <taxon>Neoptera</taxon>
        <taxon>Paraneoptera</taxon>
        <taxon>Thysanoptera</taxon>
        <taxon>Terebrantia</taxon>
        <taxon>Thripoidea</taxon>
        <taxon>Thripidae</taxon>
        <taxon>Frankliniella</taxon>
    </lineage>
</organism>
<proteinExistence type="predicted"/>
<feature type="region of interest" description="Disordered" evidence="1">
    <location>
        <begin position="39"/>
        <end position="198"/>
    </location>
</feature>
<comment type="caution">
    <text evidence="2">The sequence shown here is derived from an EMBL/GenBank/DDBJ whole genome shotgun (WGS) entry which is preliminary data.</text>
</comment>
<feature type="compositionally biased region" description="Low complexity" evidence="1">
    <location>
        <begin position="100"/>
        <end position="112"/>
    </location>
</feature>
<dbReference type="Proteomes" id="UP001219518">
    <property type="component" value="Unassembled WGS sequence"/>
</dbReference>
<reference evidence="2" key="1">
    <citation type="submission" date="2021-07" db="EMBL/GenBank/DDBJ databases">
        <authorList>
            <person name="Catto M.A."/>
            <person name="Jacobson A."/>
            <person name="Kennedy G."/>
            <person name="Labadie P."/>
            <person name="Hunt B.G."/>
            <person name="Srinivasan R."/>
        </authorList>
    </citation>
    <scope>NUCLEOTIDE SEQUENCE</scope>
    <source>
        <strain evidence="2">PL_HMW_Pooled</strain>
        <tissue evidence="2">Head</tissue>
    </source>
</reference>
<accession>A0AAE1LHB9</accession>
<dbReference type="AlphaFoldDB" id="A0AAE1LHB9"/>
<name>A0AAE1LHB9_9NEOP</name>
<feature type="compositionally biased region" description="Polar residues" evidence="1">
    <location>
        <begin position="40"/>
        <end position="56"/>
    </location>
</feature>
<evidence type="ECO:0000313" key="2">
    <source>
        <dbReference type="EMBL" id="KAK3920256.1"/>
    </source>
</evidence>